<feature type="region of interest" description="Disordered" evidence="5">
    <location>
        <begin position="307"/>
        <end position="326"/>
    </location>
</feature>
<dbReference type="Gene3D" id="3.20.20.80">
    <property type="entry name" value="Glycosidases"/>
    <property type="match status" value="1"/>
</dbReference>
<evidence type="ECO:0000313" key="7">
    <source>
        <dbReference type="EMBL" id="KAJ4479076.1"/>
    </source>
</evidence>
<protein>
    <submittedName>
        <fullName evidence="7">Glycoside hydrolase superfamily</fullName>
    </submittedName>
</protein>
<sequence length="537" mass="60788">MKKIQSKIEKVLDSKDKDGGTLSISKSDIPPLAQPPNSRQIYCFRKQHGVNLGSWFTLENWLTPSLFQHAVEPKSSEMDVLRGLGPQGAKSMLENHWSHFIDEGDWNWLVEHGINTVRIPVSYYHFLPGHPDLEVRQLMQGTEYESFAKVYVNAWKYVSTAIQSAHEHRIGVLIDLHAAPGAQNTDSHSGLSGGKAGLWDSKEYQRRTVQILVAIAREIGDYENVVGLELLNEPKNSNRLMSWYEEAIAAIRTGLGSQVQELPIYISDAWDTNWYSKYVNNHSNPASFLVLDHHLYRCFTPQDQSKSASQHAREVHPSNNGPSASMLANASRETQGSIVIGEWSAALNPASLSSYPDHGSKLAAQREWGHAQWESYEKYCAGWFFWTLKKEGGSDRGWCYYTAVEQGVLPAQADRFKAASVTGKHSFESLRAKGQMESQGAMQAHVGWWDQHSSNPNEFEHWRFEEGFDQGWEDCLAFYFGNSPTAGALFGSELGFVGPWKRLRTEGHRREKGDSKMVWEFEHGIEQAVYRFRPSVF</sequence>
<evidence type="ECO:0000256" key="1">
    <source>
        <dbReference type="ARBA" id="ARBA00005641"/>
    </source>
</evidence>
<evidence type="ECO:0000259" key="6">
    <source>
        <dbReference type="Pfam" id="PF00150"/>
    </source>
</evidence>
<keyword evidence="3 4" id="KW-0326">Glycosidase</keyword>
<feature type="compositionally biased region" description="Basic and acidic residues" evidence="5">
    <location>
        <begin position="1"/>
        <end position="19"/>
    </location>
</feature>
<dbReference type="GO" id="GO:0009251">
    <property type="term" value="P:glucan catabolic process"/>
    <property type="evidence" value="ECO:0007669"/>
    <property type="project" value="TreeGrafter"/>
</dbReference>
<name>A0A9W9DPA0_9AGAR</name>
<proteinExistence type="inferred from homology"/>
<dbReference type="SUPFAM" id="SSF51445">
    <property type="entry name" value="(Trans)glycosidases"/>
    <property type="match status" value="1"/>
</dbReference>
<dbReference type="Pfam" id="PF00150">
    <property type="entry name" value="Cellulase"/>
    <property type="match status" value="1"/>
</dbReference>
<comment type="caution">
    <text evidence="7">The sequence shown here is derived from an EMBL/GenBank/DDBJ whole genome shotgun (WGS) entry which is preliminary data.</text>
</comment>
<reference evidence="7" key="1">
    <citation type="submission" date="2022-08" db="EMBL/GenBank/DDBJ databases">
        <title>A Global Phylogenomic Analysis of the Shiitake Genus Lentinula.</title>
        <authorList>
            <consortium name="DOE Joint Genome Institute"/>
            <person name="Sierra-Patev S."/>
            <person name="Min B."/>
            <person name="Naranjo-Ortiz M."/>
            <person name="Looney B."/>
            <person name="Konkel Z."/>
            <person name="Slot J.C."/>
            <person name="Sakamoto Y."/>
            <person name="Steenwyk J.L."/>
            <person name="Rokas A."/>
            <person name="Carro J."/>
            <person name="Camarero S."/>
            <person name="Ferreira P."/>
            <person name="Molpeceres G."/>
            <person name="Ruiz-Duenas F.J."/>
            <person name="Serrano A."/>
            <person name="Henrissat B."/>
            <person name="Drula E."/>
            <person name="Hughes K.W."/>
            <person name="Mata J.L."/>
            <person name="Ishikawa N.K."/>
            <person name="Vargas-Isla R."/>
            <person name="Ushijima S."/>
            <person name="Smith C.A."/>
            <person name="Ahrendt S."/>
            <person name="Andreopoulos W."/>
            <person name="He G."/>
            <person name="Labutti K."/>
            <person name="Lipzen A."/>
            <person name="Ng V."/>
            <person name="Riley R."/>
            <person name="Sandor L."/>
            <person name="Barry K."/>
            <person name="Martinez A.T."/>
            <person name="Xiao Y."/>
            <person name="Gibbons J.G."/>
            <person name="Terashima K."/>
            <person name="Grigoriev I.V."/>
            <person name="Hibbett D.S."/>
        </authorList>
    </citation>
    <scope>NUCLEOTIDE SEQUENCE</scope>
    <source>
        <strain evidence="7">JLM2183</strain>
    </source>
</reference>
<evidence type="ECO:0000256" key="3">
    <source>
        <dbReference type="ARBA" id="ARBA00023295"/>
    </source>
</evidence>
<evidence type="ECO:0000313" key="8">
    <source>
        <dbReference type="Proteomes" id="UP001150266"/>
    </source>
</evidence>
<organism evidence="7 8">
    <name type="scientific">Lentinula aciculospora</name>
    <dbReference type="NCBI Taxonomy" id="153920"/>
    <lineage>
        <taxon>Eukaryota</taxon>
        <taxon>Fungi</taxon>
        <taxon>Dikarya</taxon>
        <taxon>Basidiomycota</taxon>
        <taxon>Agaricomycotina</taxon>
        <taxon>Agaricomycetes</taxon>
        <taxon>Agaricomycetidae</taxon>
        <taxon>Agaricales</taxon>
        <taxon>Marasmiineae</taxon>
        <taxon>Omphalotaceae</taxon>
        <taxon>Lentinula</taxon>
    </lineage>
</organism>
<feature type="domain" description="Glycoside hydrolase family 5" evidence="6">
    <location>
        <begin position="94"/>
        <end position="390"/>
    </location>
</feature>
<evidence type="ECO:0000256" key="5">
    <source>
        <dbReference type="SAM" id="MobiDB-lite"/>
    </source>
</evidence>
<dbReference type="GO" id="GO:0005576">
    <property type="term" value="C:extracellular region"/>
    <property type="evidence" value="ECO:0007669"/>
    <property type="project" value="TreeGrafter"/>
</dbReference>
<dbReference type="GO" id="GO:0046557">
    <property type="term" value="F:glucan endo-1,6-beta-glucosidase activity"/>
    <property type="evidence" value="ECO:0007669"/>
    <property type="project" value="TreeGrafter"/>
</dbReference>
<feature type="region of interest" description="Disordered" evidence="5">
    <location>
        <begin position="1"/>
        <end position="33"/>
    </location>
</feature>
<dbReference type="PANTHER" id="PTHR31297:SF43">
    <property type="entry name" value="GLUCAN 1,3-BETA-GLUCOSIDASE 3"/>
    <property type="match status" value="1"/>
</dbReference>
<gene>
    <name evidence="7" type="ORF">J3R30DRAFT_3473927</name>
</gene>
<evidence type="ECO:0000256" key="4">
    <source>
        <dbReference type="RuleBase" id="RU361153"/>
    </source>
</evidence>
<dbReference type="AlphaFoldDB" id="A0A9W9DPA0"/>
<dbReference type="Proteomes" id="UP001150266">
    <property type="component" value="Unassembled WGS sequence"/>
</dbReference>
<dbReference type="OrthoDB" id="1887033at2759"/>
<keyword evidence="2 4" id="KW-0378">Hydrolase</keyword>
<accession>A0A9W9DPA0</accession>
<feature type="compositionally biased region" description="Polar residues" evidence="5">
    <location>
        <begin position="317"/>
        <end position="326"/>
    </location>
</feature>
<dbReference type="InterPro" id="IPR050386">
    <property type="entry name" value="Glycosyl_hydrolase_5"/>
</dbReference>
<dbReference type="GO" id="GO:0005737">
    <property type="term" value="C:cytoplasm"/>
    <property type="evidence" value="ECO:0007669"/>
    <property type="project" value="UniProtKB-ARBA"/>
</dbReference>
<keyword evidence="8" id="KW-1185">Reference proteome</keyword>
<comment type="similarity">
    <text evidence="1 4">Belongs to the glycosyl hydrolase 5 (cellulase A) family.</text>
</comment>
<dbReference type="EMBL" id="JAOTPV010000008">
    <property type="protein sequence ID" value="KAJ4479076.1"/>
    <property type="molecule type" value="Genomic_DNA"/>
</dbReference>
<dbReference type="GO" id="GO:0009986">
    <property type="term" value="C:cell surface"/>
    <property type="evidence" value="ECO:0007669"/>
    <property type="project" value="TreeGrafter"/>
</dbReference>
<dbReference type="InterPro" id="IPR017853">
    <property type="entry name" value="GH"/>
</dbReference>
<dbReference type="InterPro" id="IPR001547">
    <property type="entry name" value="Glyco_hydro_5"/>
</dbReference>
<evidence type="ECO:0000256" key="2">
    <source>
        <dbReference type="ARBA" id="ARBA00022801"/>
    </source>
</evidence>
<dbReference type="PANTHER" id="PTHR31297">
    <property type="entry name" value="GLUCAN ENDO-1,6-BETA-GLUCOSIDASE B"/>
    <property type="match status" value="1"/>
</dbReference>
<dbReference type="FunFam" id="3.20.20.80:FF:000100">
    <property type="entry name" value="Glycoside hydrolase superfamily"/>
    <property type="match status" value="1"/>
</dbReference>